<dbReference type="AlphaFoldDB" id="B2JUP8"/>
<dbReference type="HOGENOM" id="CLU_2714637_0_0_4"/>
<geneLocation type="plasmid" evidence="2 3">
    <name>pBPHY01</name>
</geneLocation>
<name>B2JUP8_PARP8</name>
<evidence type="ECO:0000313" key="2">
    <source>
        <dbReference type="EMBL" id="ACC76219.1"/>
    </source>
</evidence>
<keyword evidence="3" id="KW-1185">Reference proteome</keyword>
<reference evidence="3" key="1">
    <citation type="journal article" date="2014" name="Stand. Genomic Sci.">
        <title>Complete genome sequence of Burkholderia phymatum STM815(T), a broad host range and efficient nitrogen-fixing symbiont of Mimosa species.</title>
        <authorList>
            <person name="Moulin L."/>
            <person name="Klonowska A."/>
            <person name="Caroline B."/>
            <person name="Booth K."/>
            <person name="Vriezen J.A."/>
            <person name="Melkonian R."/>
            <person name="James E.K."/>
            <person name="Young J.P."/>
            <person name="Bena G."/>
            <person name="Hauser L."/>
            <person name="Land M."/>
            <person name="Kyrpides N."/>
            <person name="Bruce D."/>
            <person name="Chain P."/>
            <person name="Copeland A."/>
            <person name="Pitluck S."/>
            <person name="Woyke T."/>
            <person name="Lizotte-Waniewski M."/>
            <person name="Bristow J."/>
            <person name="Riley M."/>
        </authorList>
    </citation>
    <scope>NUCLEOTIDE SEQUENCE [LARGE SCALE GENOMIC DNA]</scope>
    <source>
        <strain evidence="3">DSM 17167 / CIP 108236 / LMG 21445 / STM815</strain>
        <plasmid evidence="3">Plasmid pBPHY01</plasmid>
    </source>
</reference>
<evidence type="ECO:0000256" key="1">
    <source>
        <dbReference type="SAM" id="MobiDB-lite"/>
    </source>
</evidence>
<feature type="compositionally biased region" description="Basic and acidic residues" evidence="1">
    <location>
        <begin position="40"/>
        <end position="58"/>
    </location>
</feature>
<evidence type="ECO:0000313" key="3">
    <source>
        <dbReference type="Proteomes" id="UP000001192"/>
    </source>
</evidence>
<accession>B2JUP8</accession>
<proteinExistence type="predicted"/>
<dbReference type="EMBL" id="CP001045">
    <property type="protein sequence ID" value="ACC76219.1"/>
    <property type="molecule type" value="Genomic_DNA"/>
</dbReference>
<sequence>MHRVTRVTDEFQHAARFPKQARKAHCDVVLAAIAADRTELPRMRRSPDSRRIAARDGSDLNLQEMAARHAQR</sequence>
<dbReference type="KEGG" id="bph:Bphy_7219"/>
<gene>
    <name evidence="2" type="ordered locus">Bphy_7219</name>
</gene>
<keyword evidence="2" id="KW-0614">Plasmid</keyword>
<dbReference type="Proteomes" id="UP000001192">
    <property type="component" value="Plasmid pBPHY01"/>
</dbReference>
<protein>
    <submittedName>
        <fullName evidence="2">Uncharacterized protein</fullName>
    </submittedName>
</protein>
<organism evidence="2 3">
    <name type="scientific">Paraburkholderia phymatum (strain DSM 17167 / CIP 108236 / LMG 21445 / STM815)</name>
    <name type="common">Burkholderia phymatum</name>
    <dbReference type="NCBI Taxonomy" id="391038"/>
    <lineage>
        <taxon>Bacteria</taxon>
        <taxon>Pseudomonadati</taxon>
        <taxon>Pseudomonadota</taxon>
        <taxon>Betaproteobacteria</taxon>
        <taxon>Burkholderiales</taxon>
        <taxon>Burkholderiaceae</taxon>
        <taxon>Paraburkholderia</taxon>
    </lineage>
</organism>
<feature type="region of interest" description="Disordered" evidence="1">
    <location>
        <begin position="40"/>
        <end position="72"/>
    </location>
</feature>